<dbReference type="Pfam" id="PF21234">
    <property type="entry name" value="Phosphatase-like_N"/>
    <property type="match status" value="1"/>
</dbReference>
<organism evidence="3 4">
    <name type="scientific">Actinomadura rudentiformis</name>
    <dbReference type="NCBI Taxonomy" id="359158"/>
    <lineage>
        <taxon>Bacteria</taxon>
        <taxon>Bacillati</taxon>
        <taxon>Actinomycetota</taxon>
        <taxon>Actinomycetes</taxon>
        <taxon>Streptosporangiales</taxon>
        <taxon>Thermomonosporaceae</taxon>
        <taxon>Actinomadura</taxon>
    </lineage>
</organism>
<name>A0A6H9YQU2_9ACTN</name>
<dbReference type="GO" id="GO:0046685">
    <property type="term" value="P:response to arsenic-containing substance"/>
    <property type="evidence" value="ECO:0007669"/>
    <property type="project" value="UniProtKB-KW"/>
</dbReference>
<feature type="domain" description="Phosphotyrosine protein phosphatase I" evidence="2">
    <location>
        <begin position="84"/>
        <end position="209"/>
    </location>
</feature>
<dbReference type="Gene3D" id="3.40.50.2300">
    <property type="match status" value="1"/>
</dbReference>
<keyword evidence="1" id="KW-0059">Arsenical resistance</keyword>
<dbReference type="SUPFAM" id="SSF52788">
    <property type="entry name" value="Phosphotyrosine protein phosphatases I"/>
    <property type="match status" value="1"/>
</dbReference>
<dbReference type="Proteomes" id="UP000468735">
    <property type="component" value="Unassembled WGS sequence"/>
</dbReference>
<dbReference type="Gene3D" id="1.10.8.1060">
    <property type="entry name" value="Corynebacterium glutamicum thioredoxin-dependent arsenate reductase, N-terminal domain"/>
    <property type="match status" value="1"/>
</dbReference>
<dbReference type="EMBL" id="WBMT01000004">
    <property type="protein sequence ID" value="KAB2350008.1"/>
    <property type="molecule type" value="Genomic_DNA"/>
</dbReference>
<sequence length="216" mass="23644">MTEIYRRDDVSVDQQHALASAARSLAEEFSGTFDAETIDRFLHSSFEQFAGRASVPHSLPLLAERFARQRLHALARVEGTTGTPIVLFLCVHNAGRSQMALGFFNHLAGDGAIGWSGGSAPRDQINPAAVEAMRERGIDITGEYPKPWTTEIVQAADVIVTMGCGDACPVFPGRRYLDWSLDDPADQGVAAVRRIRDEIEQRVRGLLADLEVPVRA</sequence>
<evidence type="ECO:0000313" key="3">
    <source>
        <dbReference type="EMBL" id="KAB2350008.1"/>
    </source>
</evidence>
<dbReference type="NCBIfam" id="NF046112">
    <property type="entry name" value="MSMEG_6209_Nter"/>
    <property type="match status" value="1"/>
</dbReference>
<evidence type="ECO:0000259" key="2">
    <source>
        <dbReference type="SMART" id="SM00226"/>
    </source>
</evidence>
<comment type="caution">
    <text evidence="3">The sequence shown here is derived from an EMBL/GenBank/DDBJ whole genome shotgun (WGS) entry which is preliminary data.</text>
</comment>
<evidence type="ECO:0000256" key="1">
    <source>
        <dbReference type="ARBA" id="ARBA00022849"/>
    </source>
</evidence>
<dbReference type="OrthoDB" id="9799372at2"/>
<dbReference type="InterPro" id="IPR023485">
    <property type="entry name" value="Ptyr_pPase"/>
</dbReference>
<dbReference type="PANTHER" id="PTHR43428">
    <property type="entry name" value="ARSENATE REDUCTASE"/>
    <property type="match status" value="1"/>
</dbReference>
<dbReference type="CDD" id="cd16345">
    <property type="entry name" value="LMWP_ArsC"/>
    <property type="match status" value="1"/>
</dbReference>
<accession>A0A6H9YQU2</accession>
<evidence type="ECO:0000313" key="4">
    <source>
        <dbReference type="Proteomes" id="UP000468735"/>
    </source>
</evidence>
<dbReference type="PANTHER" id="PTHR43428:SF1">
    <property type="entry name" value="ARSENATE REDUCTASE"/>
    <property type="match status" value="1"/>
</dbReference>
<dbReference type="AlphaFoldDB" id="A0A6H9YQU2"/>
<dbReference type="InterPro" id="IPR036196">
    <property type="entry name" value="Ptyr_pPase_sf"/>
</dbReference>
<keyword evidence="4" id="KW-1185">Reference proteome</keyword>
<protein>
    <submittedName>
        <fullName evidence="3">Arsenate reductase ArsC</fullName>
    </submittedName>
</protein>
<gene>
    <name evidence="3" type="ORF">F8566_09230</name>
</gene>
<dbReference type="RefSeq" id="WP_151559567.1">
    <property type="nucleotide sequence ID" value="NZ_WBMT01000004.1"/>
</dbReference>
<proteinExistence type="predicted"/>
<reference evidence="3 4" key="1">
    <citation type="submission" date="2019-09" db="EMBL/GenBank/DDBJ databases">
        <title>Actinomadura physcomitrii sp. nov., a novel actinomycete isolated from moss [Physcomitrium sphaericum (Ludw) Fuernr].</title>
        <authorList>
            <person name="Zhuang X."/>
            <person name="Liu C."/>
        </authorList>
    </citation>
    <scope>NUCLEOTIDE SEQUENCE [LARGE SCALE GENOMIC DNA]</scope>
    <source>
        <strain evidence="3 4">HMC1</strain>
    </source>
</reference>
<dbReference type="Pfam" id="PF01451">
    <property type="entry name" value="LMWPc"/>
    <property type="match status" value="1"/>
</dbReference>
<dbReference type="SMART" id="SM00226">
    <property type="entry name" value="LMWPc"/>
    <property type="match status" value="1"/>
</dbReference>
<dbReference type="InterPro" id="IPR048716">
    <property type="entry name" value="Phosphatase-like_N"/>
</dbReference>